<feature type="chain" id="PRO_5042192608" evidence="1">
    <location>
        <begin position="19"/>
        <end position="90"/>
    </location>
</feature>
<accession>A0AAD4RCE9</accession>
<proteinExistence type="predicted"/>
<dbReference type="EMBL" id="JAKKPZ010000002">
    <property type="protein sequence ID" value="KAI1726349.1"/>
    <property type="molecule type" value="Genomic_DNA"/>
</dbReference>
<organism evidence="2 3">
    <name type="scientific">Ditylenchus destructor</name>
    <dbReference type="NCBI Taxonomy" id="166010"/>
    <lineage>
        <taxon>Eukaryota</taxon>
        <taxon>Metazoa</taxon>
        <taxon>Ecdysozoa</taxon>
        <taxon>Nematoda</taxon>
        <taxon>Chromadorea</taxon>
        <taxon>Rhabditida</taxon>
        <taxon>Tylenchina</taxon>
        <taxon>Tylenchomorpha</taxon>
        <taxon>Sphaerularioidea</taxon>
        <taxon>Anguinidae</taxon>
        <taxon>Anguininae</taxon>
        <taxon>Ditylenchus</taxon>
    </lineage>
</organism>
<dbReference type="AlphaFoldDB" id="A0AAD4RCE9"/>
<evidence type="ECO:0000313" key="3">
    <source>
        <dbReference type="Proteomes" id="UP001201812"/>
    </source>
</evidence>
<name>A0AAD4RCE9_9BILA</name>
<comment type="caution">
    <text evidence="2">The sequence shown here is derived from an EMBL/GenBank/DDBJ whole genome shotgun (WGS) entry which is preliminary data.</text>
</comment>
<sequence>MKQLFVVVLIITIEIILADETVKLDSKGAKSPFDKPIVPRDVYYAGVNRSEIIRRLIRSSSKIRIDRESGNHTEYSLESGERKGTVTQIW</sequence>
<evidence type="ECO:0000313" key="2">
    <source>
        <dbReference type="EMBL" id="KAI1726349.1"/>
    </source>
</evidence>
<keyword evidence="1" id="KW-0732">Signal</keyword>
<protein>
    <submittedName>
        <fullName evidence="2">Uncharacterized protein</fullName>
    </submittedName>
</protein>
<dbReference type="Proteomes" id="UP001201812">
    <property type="component" value="Unassembled WGS sequence"/>
</dbReference>
<reference evidence="2" key="1">
    <citation type="submission" date="2022-01" db="EMBL/GenBank/DDBJ databases">
        <title>Genome Sequence Resource for Two Populations of Ditylenchus destructor, the Migratory Endoparasitic Phytonematode.</title>
        <authorList>
            <person name="Zhang H."/>
            <person name="Lin R."/>
            <person name="Xie B."/>
        </authorList>
    </citation>
    <scope>NUCLEOTIDE SEQUENCE</scope>
    <source>
        <strain evidence="2">BazhouSP</strain>
    </source>
</reference>
<gene>
    <name evidence="2" type="ORF">DdX_03065</name>
</gene>
<evidence type="ECO:0000256" key="1">
    <source>
        <dbReference type="SAM" id="SignalP"/>
    </source>
</evidence>
<feature type="signal peptide" evidence="1">
    <location>
        <begin position="1"/>
        <end position="18"/>
    </location>
</feature>
<keyword evidence="3" id="KW-1185">Reference proteome</keyword>